<dbReference type="InterPro" id="IPR013332">
    <property type="entry name" value="KPR_N"/>
</dbReference>
<keyword evidence="2" id="KW-0521">NADP</keyword>
<dbReference type="SUPFAM" id="SSF48179">
    <property type="entry name" value="6-phosphogluconate dehydrogenase C-terminal domain-like"/>
    <property type="match status" value="1"/>
</dbReference>
<keyword evidence="3" id="KW-0560">Oxidoreductase</keyword>
<gene>
    <name evidence="7" type="ORF">SAMD00023353_3700310</name>
</gene>
<evidence type="ECO:0000313" key="8">
    <source>
        <dbReference type="Proteomes" id="UP000054516"/>
    </source>
</evidence>
<dbReference type="Pfam" id="PF08546">
    <property type="entry name" value="ApbA_C"/>
    <property type="match status" value="1"/>
</dbReference>
<evidence type="ECO:0000256" key="4">
    <source>
        <dbReference type="SAM" id="MobiDB-lite"/>
    </source>
</evidence>
<feature type="domain" description="Ketopantoate reductase C-terminal" evidence="6">
    <location>
        <begin position="293"/>
        <end position="451"/>
    </location>
</feature>
<organism evidence="7">
    <name type="scientific">Rosellinia necatrix</name>
    <name type="common">White root-rot fungus</name>
    <dbReference type="NCBI Taxonomy" id="77044"/>
    <lineage>
        <taxon>Eukaryota</taxon>
        <taxon>Fungi</taxon>
        <taxon>Dikarya</taxon>
        <taxon>Ascomycota</taxon>
        <taxon>Pezizomycotina</taxon>
        <taxon>Sordariomycetes</taxon>
        <taxon>Xylariomycetidae</taxon>
        <taxon>Xylariales</taxon>
        <taxon>Xylariaceae</taxon>
        <taxon>Rosellinia</taxon>
    </lineage>
</organism>
<dbReference type="OrthoDB" id="73846at2759"/>
<dbReference type="Gene3D" id="3.40.50.720">
    <property type="entry name" value="NAD(P)-binding Rossmann-like Domain"/>
    <property type="match status" value="1"/>
</dbReference>
<evidence type="ECO:0000259" key="5">
    <source>
        <dbReference type="Pfam" id="PF02558"/>
    </source>
</evidence>
<comment type="similarity">
    <text evidence="1">Belongs to the ketopantoate reductase family.</text>
</comment>
<sequence length="470" mass="50906">MGQVKNPPESSAAWLRRLIEDDTKPPKLYAWTLENLAARSGVGSETIKDPHVGRTNGRHGDRDDGRDDDDDGRRRIHILGVGNIGRLYAMCLSKLADRPPITLVVHRRDLLERWAAEPGIELTRRGRAHRRADFDIEWWTDVPPPCGGHAAAEVAAGRVIHNLIVATKAPDAMPEVDRIRRYLGAASAVAFAQNGMCRLWPPLGDAYVRARFPGGAGPAWVACVTTHGVASEGPFRSVHTAPATVLVGSVMLGAAEGGRAGGHGEQAKYLMRKIAEAPDLDAREVSRKELWIAQLEKLVVNAIVNPLTAVLRCKNGELLVARDDALPVVIDKLLSEASEILATLILDPKSAEVLISEPVGRGEISEDLVTKSLGTSCEQLLERFSFPRLRNMVLDVGAKVGANTSSMLQDVNAGKPTEIDDFNGWLVDTANLLGKGLRLPTHEKLIALVKAQAALTRSELCAELLGEKDC</sequence>
<feature type="domain" description="Ketopantoate reductase N-terminal" evidence="5">
    <location>
        <begin position="76"/>
        <end position="249"/>
    </location>
</feature>
<dbReference type="GO" id="GO:0008677">
    <property type="term" value="F:2-dehydropantoate 2-reductase activity"/>
    <property type="evidence" value="ECO:0007669"/>
    <property type="project" value="TreeGrafter"/>
</dbReference>
<dbReference type="OMA" id="RKEPFQV"/>
<dbReference type="GO" id="GO:0050661">
    <property type="term" value="F:NADP binding"/>
    <property type="evidence" value="ECO:0007669"/>
    <property type="project" value="TreeGrafter"/>
</dbReference>
<protein>
    <submittedName>
        <fullName evidence="7">Putative 2-dehydropantoate 2-reductase</fullName>
    </submittedName>
</protein>
<dbReference type="AlphaFoldDB" id="A0A1W2TLV9"/>
<dbReference type="InterPro" id="IPR050838">
    <property type="entry name" value="Ketopantoate_reductase"/>
</dbReference>
<evidence type="ECO:0000256" key="2">
    <source>
        <dbReference type="ARBA" id="ARBA00022857"/>
    </source>
</evidence>
<proteinExistence type="inferred from homology"/>
<dbReference type="PANTHER" id="PTHR43765">
    <property type="entry name" value="2-DEHYDROPANTOATE 2-REDUCTASE-RELATED"/>
    <property type="match status" value="1"/>
</dbReference>
<dbReference type="InterPro" id="IPR013328">
    <property type="entry name" value="6PGD_dom2"/>
</dbReference>
<dbReference type="Gene3D" id="1.10.1040.10">
    <property type="entry name" value="N-(1-d-carboxylethyl)-l-norvaline Dehydrogenase, domain 2"/>
    <property type="match status" value="1"/>
</dbReference>
<evidence type="ECO:0000256" key="1">
    <source>
        <dbReference type="ARBA" id="ARBA00007870"/>
    </source>
</evidence>
<dbReference type="Proteomes" id="UP000054516">
    <property type="component" value="Unassembled WGS sequence"/>
</dbReference>
<evidence type="ECO:0000313" key="7">
    <source>
        <dbReference type="EMBL" id="GAP89296.1"/>
    </source>
</evidence>
<dbReference type="Pfam" id="PF02558">
    <property type="entry name" value="ApbA"/>
    <property type="match status" value="1"/>
</dbReference>
<dbReference type="PANTHER" id="PTHR43765:SF2">
    <property type="entry name" value="2-DEHYDROPANTOATE 2-REDUCTASE"/>
    <property type="match status" value="1"/>
</dbReference>
<dbReference type="InterPro" id="IPR013752">
    <property type="entry name" value="KPA_reductase"/>
</dbReference>
<dbReference type="STRING" id="77044.A0A1W2TLV9"/>
<accession>A0A1W2TLV9</accession>
<dbReference type="InterPro" id="IPR008927">
    <property type="entry name" value="6-PGluconate_DH-like_C_sf"/>
</dbReference>
<dbReference type="EMBL" id="DF977482">
    <property type="protein sequence ID" value="GAP89296.1"/>
    <property type="molecule type" value="Genomic_DNA"/>
</dbReference>
<feature type="compositionally biased region" description="Basic and acidic residues" evidence="4">
    <location>
        <begin position="46"/>
        <end position="65"/>
    </location>
</feature>
<feature type="region of interest" description="Disordered" evidence="4">
    <location>
        <begin position="42"/>
        <end position="72"/>
    </location>
</feature>
<evidence type="ECO:0000256" key="3">
    <source>
        <dbReference type="ARBA" id="ARBA00023002"/>
    </source>
</evidence>
<dbReference type="GO" id="GO:0005739">
    <property type="term" value="C:mitochondrion"/>
    <property type="evidence" value="ECO:0007669"/>
    <property type="project" value="TreeGrafter"/>
</dbReference>
<name>A0A1W2TLV9_ROSNE</name>
<evidence type="ECO:0000259" key="6">
    <source>
        <dbReference type="Pfam" id="PF08546"/>
    </source>
</evidence>
<reference evidence="7" key="1">
    <citation type="submission" date="2016-03" db="EMBL/GenBank/DDBJ databases">
        <title>Draft genome sequence of Rosellinia necatrix.</title>
        <authorList>
            <person name="Kanematsu S."/>
        </authorList>
    </citation>
    <scope>NUCLEOTIDE SEQUENCE [LARGE SCALE GENOMIC DNA]</scope>
    <source>
        <strain evidence="7">W97</strain>
    </source>
</reference>
<keyword evidence="8" id="KW-1185">Reference proteome</keyword>